<reference evidence="1 2" key="1">
    <citation type="journal article" date="2016" name="Front. Microbiol.">
        <title>Fuerstia marisgermanicae gen. nov., sp. nov., an Unusual Member of the Phylum Planctomycetes from the German Wadden Sea.</title>
        <authorList>
            <person name="Kohn T."/>
            <person name="Heuer A."/>
            <person name="Jogler M."/>
            <person name="Vollmers J."/>
            <person name="Boedeker C."/>
            <person name="Bunk B."/>
            <person name="Rast P."/>
            <person name="Borchert D."/>
            <person name="Glockner I."/>
            <person name="Freese H.M."/>
            <person name="Klenk H.P."/>
            <person name="Overmann J."/>
            <person name="Kaster A.K."/>
            <person name="Rohde M."/>
            <person name="Wiegand S."/>
            <person name="Jogler C."/>
        </authorList>
    </citation>
    <scope>NUCLEOTIDE SEQUENCE [LARGE SCALE GENOMIC DNA]</scope>
    <source>
        <strain evidence="1 2">NH11</strain>
    </source>
</reference>
<accession>A0A1P8WIF9</accession>
<name>A0A1P8WIF9_9PLAN</name>
<sequence>MCDSFFLCARLSRRDLSVFYCSAAAPQNSHTQPLPVERVQQLQQLHARLGRQRRTHSWRDARA</sequence>
<keyword evidence="2" id="KW-1185">Reference proteome</keyword>
<dbReference type="KEGG" id="fmr:Fuma_03468"/>
<dbReference type="Proteomes" id="UP000187735">
    <property type="component" value="Chromosome"/>
</dbReference>
<dbReference type="AlphaFoldDB" id="A0A1P8WIF9"/>
<organism evidence="1 2">
    <name type="scientific">Fuerstiella marisgermanici</name>
    <dbReference type="NCBI Taxonomy" id="1891926"/>
    <lineage>
        <taxon>Bacteria</taxon>
        <taxon>Pseudomonadati</taxon>
        <taxon>Planctomycetota</taxon>
        <taxon>Planctomycetia</taxon>
        <taxon>Planctomycetales</taxon>
        <taxon>Planctomycetaceae</taxon>
        <taxon>Fuerstiella</taxon>
    </lineage>
</organism>
<protein>
    <submittedName>
        <fullName evidence="1">Uncharacterized protein</fullName>
    </submittedName>
</protein>
<dbReference type="EMBL" id="CP017641">
    <property type="protein sequence ID" value="APZ93850.1"/>
    <property type="molecule type" value="Genomic_DNA"/>
</dbReference>
<evidence type="ECO:0000313" key="1">
    <source>
        <dbReference type="EMBL" id="APZ93850.1"/>
    </source>
</evidence>
<proteinExistence type="predicted"/>
<evidence type="ECO:0000313" key="2">
    <source>
        <dbReference type="Proteomes" id="UP000187735"/>
    </source>
</evidence>
<dbReference type="STRING" id="1891926.Fuma_03468"/>
<gene>
    <name evidence="1" type="ORF">Fuma_03468</name>
</gene>